<dbReference type="PANTHER" id="PTHR23537">
    <property type="match status" value="1"/>
</dbReference>
<feature type="transmembrane region" description="Helical" evidence="4">
    <location>
        <begin position="286"/>
        <end position="309"/>
    </location>
</feature>
<dbReference type="PANTHER" id="PTHR23537:SF1">
    <property type="entry name" value="SUGAR TRANSPORTER"/>
    <property type="match status" value="1"/>
</dbReference>
<keyword evidence="1 4" id="KW-0812">Transmembrane</keyword>
<dbReference type="AlphaFoldDB" id="A0A371XBJ3"/>
<feature type="transmembrane region" description="Helical" evidence="4">
    <location>
        <begin position="35"/>
        <end position="54"/>
    </location>
</feature>
<keyword evidence="7" id="KW-1185">Reference proteome</keyword>
<evidence type="ECO:0000259" key="5">
    <source>
        <dbReference type="PROSITE" id="PS50850"/>
    </source>
</evidence>
<evidence type="ECO:0000256" key="3">
    <source>
        <dbReference type="ARBA" id="ARBA00023136"/>
    </source>
</evidence>
<dbReference type="GO" id="GO:0022857">
    <property type="term" value="F:transmembrane transporter activity"/>
    <property type="evidence" value="ECO:0007669"/>
    <property type="project" value="InterPro"/>
</dbReference>
<proteinExistence type="predicted"/>
<dbReference type="EMBL" id="QURL01000001">
    <property type="protein sequence ID" value="RFC66572.1"/>
    <property type="molecule type" value="Genomic_DNA"/>
</dbReference>
<evidence type="ECO:0000313" key="6">
    <source>
        <dbReference type="EMBL" id="RFC66572.1"/>
    </source>
</evidence>
<evidence type="ECO:0000313" key="7">
    <source>
        <dbReference type="Proteomes" id="UP000264310"/>
    </source>
</evidence>
<feature type="transmembrane region" description="Helical" evidence="4">
    <location>
        <begin position="66"/>
        <end position="85"/>
    </location>
</feature>
<name>A0A371XBJ3_9HYPH</name>
<dbReference type="Proteomes" id="UP000264310">
    <property type="component" value="Unassembled WGS sequence"/>
</dbReference>
<feature type="domain" description="Major facilitator superfamily (MFS) profile" evidence="5">
    <location>
        <begin position="1"/>
        <end position="378"/>
    </location>
</feature>
<dbReference type="Gene3D" id="1.20.1250.20">
    <property type="entry name" value="MFS general substrate transporter like domains"/>
    <property type="match status" value="1"/>
</dbReference>
<dbReference type="InterPro" id="IPR010645">
    <property type="entry name" value="MFS_4"/>
</dbReference>
<accession>A0A371XBJ3</accession>
<feature type="transmembrane region" description="Helical" evidence="4">
    <location>
        <begin position="155"/>
        <end position="174"/>
    </location>
</feature>
<feature type="transmembrane region" description="Helical" evidence="4">
    <location>
        <begin position="195"/>
        <end position="223"/>
    </location>
</feature>
<keyword evidence="2 4" id="KW-1133">Transmembrane helix</keyword>
<evidence type="ECO:0000256" key="4">
    <source>
        <dbReference type="SAM" id="Phobius"/>
    </source>
</evidence>
<organism evidence="6 7">
    <name type="scientific">Fulvimarina endophytica</name>
    <dbReference type="NCBI Taxonomy" id="2293836"/>
    <lineage>
        <taxon>Bacteria</taxon>
        <taxon>Pseudomonadati</taxon>
        <taxon>Pseudomonadota</taxon>
        <taxon>Alphaproteobacteria</taxon>
        <taxon>Hyphomicrobiales</taxon>
        <taxon>Aurantimonadaceae</taxon>
        <taxon>Fulvimarina</taxon>
    </lineage>
</organism>
<dbReference type="GO" id="GO:0005886">
    <property type="term" value="C:plasma membrane"/>
    <property type="evidence" value="ECO:0007669"/>
    <property type="project" value="TreeGrafter"/>
</dbReference>
<feature type="transmembrane region" description="Helical" evidence="4">
    <location>
        <begin position="124"/>
        <end position="149"/>
    </location>
</feature>
<feature type="transmembrane region" description="Helical" evidence="4">
    <location>
        <begin position="321"/>
        <end position="340"/>
    </location>
</feature>
<keyword evidence="3 4" id="KW-0472">Membrane</keyword>
<feature type="transmembrane region" description="Helical" evidence="4">
    <location>
        <begin position="352"/>
        <end position="370"/>
    </location>
</feature>
<dbReference type="OrthoDB" id="9797953at2"/>
<reference evidence="6 7" key="1">
    <citation type="submission" date="2018-08" db="EMBL/GenBank/DDBJ databases">
        <title>Fulvimarina sp. 85, whole genome shotgun sequence.</title>
        <authorList>
            <person name="Tuo L."/>
        </authorList>
    </citation>
    <scope>NUCLEOTIDE SEQUENCE [LARGE SCALE GENOMIC DNA]</scope>
    <source>
        <strain evidence="6 7">85</strain>
    </source>
</reference>
<dbReference type="PROSITE" id="PS50850">
    <property type="entry name" value="MFS"/>
    <property type="match status" value="1"/>
</dbReference>
<evidence type="ECO:0000256" key="2">
    <source>
        <dbReference type="ARBA" id="ARBA00022989"/>
    </source>
</evidence>
<comment type="caution">
    <text evidence="6">The sequence shown here is derived from an EMBL/GenBank/DDBJ whole genome shotgun (WGS) entry which is preliminary data.</text>
</comment>
<dbReference type="InterPro" id="IPR036259">
    <property type="entry name" value="MFS_trans_sf"/>
</dbReference>
<sequence length="378" mass="38957">MGLASAAAIGLGISRFAYALILPAMQADLGWSFSTAGWLNTTNALGYLAGALLAGRANRSFGPFDAMRIGVWACIASLGLCILLRDPLLLNLARILAGIGAGLAFVAGGVLAARIAARDEANAILLGLFYAGPGFGIAVSGLTVPMALAAGGNDAWPIAWGVLALAAILLAFTLRLGRPDEDEQGSAVPRPRPRLGVMATMLFAYALYGAGYIGYMTFVIAWVREGGAGIALQSATWVLIGIGAMTSPWIWGRAMQKTRNGTAFSMATLVLAFASSLVALSQTSIVLLVSAALFGATFLAVVTSTTAFVRRNLPIEHWTAGIGAMTVAFGIGQILGPVGVGVLTDLTGGVSAGQWSSTLLLCLASLIGFMQRDFARQG</sequence>
<dbReference type="Pfam" id="PF06779">
    <property type="entry name" value="MFS_4"/>
    <property type="match status" value="1"/>
</dbReference>
<gene>
    <name evidence="6" type="ORF">DYI37_02610</name>
</gene>
<feature type="transmembrane region" description="Helical" evidence="4">
    <location>
        <begin position="229"/>
        <end position="251"/>
    </location>
</feature>
<protein>
    <submittedName>
        <fullName evidence="6">YbfB/YjiJ family MFS transporter</fullName>
    </submittedName>
</protein>
<feature type="transmembrane region" description="Helical" evidence="4">
    <location>
        <begin position="263"/>
        <end position="280"/>
    </location>
</feature>
<evidence type="ECO:0000256" key="1">
    <source>
        <dbReference type="ARBA" id="ARBA00022692"/>
    </source>
</evidence>
<feature type="transmembrane region" description="Helical" evidence="4">
    <location>
        <begin position="91"/>
        <end position="112"/>
    </location>
</feature>
<dbReference type="InterPro" id="IPR020846">
    <property type="entry name" value="MFS_dom"/>
</dbReference>
<dbReference type="SUPFAM" id="SSF103473">
    <property type="entry name" value="MFS general substrate transporter"/>
    <property type="match status" value="1"/>
</dbReference>